<sequence>MRLRMLAALPVSGVLLGLTAAWVPAAHADTVTALWCRPAASTGTNADLRIEIRGDTATVISGGTRILAPVRRSMVAYVLAMPNGGSMRIQGQGATTWKSTWPRFEQSYSCRNTPPSLPTGGGGSFNGQPGLSASSSLGGAGGMGGDPLSALTGGAGAGAGTQMDPAAAQAAAMSGSLGTSLGGAGASLSGGGLSAGAGLGGAAAGGLGASGLGAAGVGTSGVGASALGGGGGGSGGFRRSGSSSSNGDNAAVGFGAAASSGDSDSATGFSSATGFGSVASGMTGGIGDTSSGGTSLTRSGTQGGTQGGAQGGLQGASQNSSQNGAPGGSLGSASAGGIGSGMGGTQGAGDDDATMNPVLPGAQVPFGGQAVDLAGPMDPFSTSDSSLTTGPSFIPSRSGFGPSGGSNFGPYPGTTPSGGAFGDSYQGQSSVGPYPGSFSGPAALWSYGWSSSQTQNQLPANAPRTRY</sequence>
<gene>
    <name evidence="3" type="ORF">ACFFGY_16125</name>
</gene>
<comment type="caution">
    <text evidence="3">The sequence shown here is derived from an EMBL/GenBank/DDBJ whole genome shotgun (WGS) entry which is preliminary data.</text>
</comment>
<feature type="compositionally biased region" description="Low complexity" evidence="1">
    <location>
        <begin position="315"/>
        <end position="324"/>
    </location>
</feature>
<name>A0ABV6JWP3_9PROT</name>
<evidence type="ECO:0000313" key="3">
    <source>
        <dbReference type="EMBL" id="MFC0409780.1"/>
    </source>
</evidence>
<feature type="signal peptide" evidence="2">
    <location>
        <begin position="1"/>
        <end position="28"/>
    </location>
</feature>
<keyword evidence="2" id="KW-0732">Signal</keyword>
<feature type="region of interest" description="Disordered" evidence="1">
    <location>
        <begin position="106"/>
        <end position="139"/>
    </location>
</feature>
<reference evidence="3 4" key="1">
    <citation type="submission" date="2024-09" db="EMBL/GenBank/DDBJ databases">
        <authorList>
            <person name="Sun Q."/>
            <person name="Mori K."/>
        </authorList>
    </citation>
    <scope>NUCLEOTIDE SEQUENCE [LARGE SCALE GENOMIC DNA]</scope>
    <source>
        <strain evidence="3 4">TBRC 5777</strain>
    </source>
</reference>
<dbReference type="Proteomes" id="UP001589865">
    <property type="component" value="Unassembled WGS sequence"/>
</dbReference>
<dbReference type="RefSeq" id="WP_377045524.1">
    <property type="nucleotide sequence ID" value="NZ_JBHLUN010000010.1"/>
</dbReference>
<evidence type="ECO:0000313" key="4">
    <source>
        <dbReference type="Proteomes" id="UP001589865"/>
    </source>
</evidence>
<proteinExistence type="predicted"/>
<keyword evidence="4" id="KW-1185">Reference proteome</keyword>
<feature type="chain" id="PRO_5045376397" evidence="2">
    <location>
        <begin position="29"/>
        <end position="467"/>
    </location>
</feature>
<feature type="compositionally biased region" description="Low complexity" evidence="1">
    <location>
        <begin position="288"/>
        <end position="300"/>
    </location>
</feature>
<organism evidence="3 4">
    <name type="scientific">Roseomonas elaeocarpi</name>
    <dbReference type="NCBI Taxonomy" id="907779"/>
    <lineage>
        <taxon>Bacteria</taxon>
        <taxon>Pseudomonadati</taxon>
        <taxon>Pseudomonadota</taxon>
        <taxon>Alphaproteobacteria</taxon>
        <taxon>Acetobacterales</taxon>
        <taxon>Roseomonadaceae</taxon>
        <taxon>Roseomonas</taxon>
    </lineage>
</organism>
<evidence type="ECO:0000256" key="1">
    <source>
        <dbReference type="SAM" id="MobiDB-lite"/>
    </source>
</evidence>
<feature type="compositionally biased region" description="Gly residues" evidence="1">
    <location>
        <begin position="325"/>
        <end position="347"/>
    </location>
</feature>
<protein>
    <submittedName>
        <fullName evidence="3">Uncharacterized protein</fullName>
    </submittedName>
</protein>
<accession>A0ABV6JWP3</accession>
<dbReference type="EMBL" id="JBHLUN010000010">
    <property type="protein sequence ID" value="MFC0409780.1"/>
    <property type="molecule type" value="Genomic_DNA"/>
</dbReference>
<feature type="region of interest" description="Disordered" evidence="1">
    <location>
        <begin position="401"/>
        <end position="433"/>
    </location>
</feature>
<feature type="compositionally biased region" description="Gly residues" evidence="1">
    <location>
        <begin position="301"/>
        <end position="314"/>
    </location>
</feature>
<feature type="region of interest" description="Disordered" evidence="1">
    <location>
        <begin position="286"/>
        <end position="370"/>
    </location>
</feature>
<evidence type="ECO:0000256" key="2">
    <source>
        <dbReference type="SAM" id="SignalP"/>
    </source>
</evidence>